<dbReference type="STRING" id="554065.E1ZQN4"/>
<reference evidence="14 15" key="1">
    <citation type="journal article" date="2010" name="Plant Cell">
        <title>The Chlorella variabilis NC64A genome reveals adaptation to photosymbiosis, coevolution with viruses, and cryptic sex.</title>
        <authorList>
            <person name="Blanc G."/>
            <person name="Duncan G."/>
            <person name="Agarkova I."/>
            <person name="Borodovsky M."/>
            <person name="Gurnon J."/>
            <person name="Kuo A."/>
            <person name="Lindquist E."/>
            <person name="Lucas S."/>
            <person name="Pangilinan J."/>
            <person name="Polle J."/>
            <person name="Salamov A."/>
            <person name="Terry A."/>
            <person name="Yamada T."/>
            <person name="Dunigan D.D."/>
            <person name="Grigoriev I.V."/>
            <person name="Claverie J.M."/>
            <person name="Van Etten J.L."/>
        </authorList>
    </citation>
    <scope>NUCLEOTIDE SEQUENCE [LARGE SCALE GENOMIC DNA]</scope>
    <source>
        <strain evidence="14 15">NC64A</strain>
    </source>
</reference>
<keyword evidence="7" id="KW-0547">Nucleotide-binding</keyword>
<dbReference type="NCBIfam" id="NF001138">
    <property type="entry name" value="PRK00143.1"/>
    <property type="match status" value="1"/>
</dbReference>
<dbReference type="OrthoDB" id="3685at2759"/>
<evidence type="ECO:0000256" key="10">
    <source>
        <dbReference type="ARBA" id="ARBA00023157"/>
    </source>
</evidence>
<comment type="function">
    <text evidence="1">Catalyzes the 2-thiolation of uridine at the wobble position (U34) of mitochondrial tRNA(Lys), tRNA(Glu) and tRNA(Gln). Required for the formation of 5-taurinomethyl-2-thiouridine (tm5s2U) of mitochondrial tRNA(Lys), tRNA(Glu), and tRNA(Gln) at the wobble position. ATP is required to activate the C2 atom of the wobble base.</text>
</comment>
<gene>
    <name evidence="14" type="ORF">CHLNCDRAFT_139672</name>
</gene>
<evidence type="ECO:0000256" key="2">
    <source>
        <dbReference type="ARBA" id="ARBA00006191"/>
    </source>
</evidence>
<keyword evidence="6" id="KW-0819">tRNA processing</keyword>
<dbReference type="GO" id="GO:0000049">
    <property type="term" value="F:tRNA binding"/>
    <property type="evidence" value="ECO:0007669"/>
    <property type="project" value="UniProtKB-KW"/>
</dbReference>
<evidence type="ECO:0000256" key="7">
    <source>
        <dbReference type="ARBA" id="ARBA00022741"/>
    </source>
</evidence>
<evidence type="ECO:0000259" key="13">
    <source>
        <dbReference type="Pfam" id="PF20259"/>
    </source>
</evidence>
<dbReference type="EMBL" id="GL433860">
    <property type="protein sequence ID" value="EFN51827.1"/>
    <property type="molecule type" value="Genomic_DNA"/>
</dbReference>
<dbReference type="PANTHER" id="PTHR43052:SF1">
    <property type="entry name" value="TRNA-5-TAURINOMETHYLURIDINE 2-SULFURTRANSFERASE"/>
    <property type="match status" value="1"/>
</dbReference>
<dbReference type="SUPFAM" id="SSF52402">
    <property type="entry name" value="Adenine nucleotide alpha hydrolases-like"/>
    <property type="match status" value="1"/>
</dbReference>
<feature type="domain" description="tRNA-specific 2-thiouridylase MnmA-like central" evidence="13">
    <location>
        <begin position="267"/>
        <end position="329"/>
    </location>
</feature>
<evidence type="ECO:0000256" key="9">
    <source>
        <dbReference type="ARBA" id="ARBA00022884"/>
    </source>
</evidence>
<keyword evidence="9" id="KW-0694">RNA-binding</keyword>
<evidence type="ECO:0000256" key="4">
    <source>
        <dbReference type="ARBA" id="ARBA00022555"/>
    </source>
</evidence>
<dbReference type="KEGG" id="cvr:CHLNCDRAFT_139672"/>
<evidence type="ECO:0000256" key="6">
    <source>
        <dbReference type="ARBA" id="ARBA00022694"/>
    </source>
</evidence>
<evidence type="ECO:0000313" key="15">
    <source>
        <dbReference type="Proteomes" id="UP000008141"/>
    </source>
</evidence>
<accession>E1ZQN4</accession>
<dbReference type="Pfam" id="PF20259">
    <property type="entry name" value="tRNA_Me_trans_M"/>
    <property type="match status" value="1"/>
</dbReference>
<keyword evidence="5" id="KW-0808">Transferase</keyword>
<dbReference type="GO" id="GO:0008033">
    <property type="term" value="P:tRNA processing"/>
    <property type="evidence" value="ECO:0007669"/>
    <property type="project" value="UniProtKB-KW"/>
</dbReference>
<organism evidence="15">
    <name type="scientific">Chlorella variabilis</name>
    <name type="common">Green alga</name>
    <dbReference type="NCBI Taxonomy" id="554065"/>
    <lineage>
        <taxon>Eukaryota</taxon>
        <taxon>Viridiplantae</taxon>
        <taxon>Chlorophyta</taxon>
        <taxon>core chlorophytes</taxon>
        <taxon>Trebouxiophyceae</taxon>
        <taxon>Chlorellales</taxon>
        <taxon>Chlorellaceae</taxon>
        <taxon>Chlorella clade</taxon>
        <taxon>Chlorella</taxon>
    </lineage>
</organism>
<dbReference type="InterPro" id="IPR014729">
    <property type="entry name" value="Rossmann-like_a/b/a_fold"/>
</dbReference>
<dbReference type="GO" id="GO:0005524">
    <property type="term" value="F:ATP binding"/>
    <property type="evidence" value="ECO:0007669"/>
    <property type="project" value="UniProtKB-KW"/>
</dbReference>
<dbReference type="PANTHER" id="PTHR43052">
    <property type="match status" value="1"/>
</dbReference>
<protein>
    <recommendedName>
        <fullName evidence="3">tRNA-5-taurinomethyluridine 2-sulfurtransferase</fullName>
        <ecNumber evidence="3">2.8.1.14</ecNumber>
    </recommendedName>
</protein>
<dbReference type="OMA" id="PFYVWDL"/>
<dbReference type="InterPro" id="IPR046885">
    <property type="entry name" value="MnmA-like_C"/>
</dbReference>
<sequence length="417" mass="45887">MQAGRLGALRAGVRAQLLVVSPATIDVQQLPAFEEWHRHPELLLGCEPGAAPLTVALLLSGGVDSSLALHLLVAAGHRVTAFYLQIWFQEDFRNFWGACPWEEDLEYCRAVCERLGVELQVVPLTEQYWDRVVAHCITEIRHGRTPNPDVLCNSRVKFGAFYEHLSAQAIGTFDRIASGHYARLERPGTAAAARLALTPDAIKDQTYFLAHLSQHQLARALFPLGHLTKPQARGSSVRALAAAADLPNKARKDSQGICFLGKVKFNEFIRKHLGEWPGPIVEEESNEVVGFHHGFWFHTVGQRKGIALSGGPWYVTRKHPDTNVVYVSRQYHESDKLRNSFSCHSFSWCGVARPDPSRLLYCKVRHGPHMYACQLSLEPGGGAGHVVLGGNDQGLAAGQYAVFYQDGACLGSAVIAG</sequence>
<evidence type="ECO:0000256" key="3">
    <source>
        <dbReference type="ARBA" id="ARBA00011953"/>
    </source>
</evidence>
<dbReference type="InterPro" id="IPR004506">
    <property type="entry name" value="MnmA-like"/>
</dbReference>
<evidence type="ECO:0000256" key="11">
    <source>
        <dbReference type="ARBA" id="ARBA00049564"/>
    </source>
</evidence>
<keyword evidence="4" id="KW-0820">tRNA-binding</keyword>
<dbReference type="Gene3D" id="2.30.30.280">
    <property type="entry name" value="Adenine nucleotide alpha hydrolases-like domains"/>
    <property type="match status" value="1"/>
</dbReference>
<feature type="domain" description="tRNA-specific 2-thiouridylase MnmA-like C-terminal" evidence="12">
    <location>
        <begin position="340"/>
        <end position="415"/>
    </location>
</feature>
<dbReference type="InterPro" id="IPR051305">
    <property type="entry name" value="tRNA_2-thiouridylase_MnmA"/>
</dbReference>
<evidence type="ECO:0000256" key="5">
    <source>
        <dbReference type="ARBA" id="ARBA00022679"/>
    </source>
</evidence>
<dbReference type="InParanoid" id="E1ZQN4"/>
<comment type="similarity">
    <text evidence="2">Belongs to the MnmA/TRMU family.</text>
</comment>
<dbReference type="InterPro" id="IPR023382">
    <property type="entry name" value="MnmA-like_central_sf"/>
</dbReference>
<dbReference type="CDD" id="cd01998">
    <property type="entry name" value="MnmA_TRMU-like"/>
    <property type="match status" value="1"/>
</dbReference>
<evidence type="ECO:0000256" key="1">
    <source>
        <dbReference type="ARBA" id="ARBA00003986"/>
    </source>
</evidence>
<dbReference type="GeneID" id="17351259"/>
<keyword evidence="8" id="KW-0067">ATP-binding</keyword>
<proteinExistence type="inferred from homology"/>
<dbReference type="InterPro" id="IPR046884">
    <property type="entry name" value="MnmA-like_central"/>
</dbReference>
<evidence type="ECO:0000256" key="8">
    <source>
        <dbReference type="ARBA" id="ARBA00022840"/>
    </source>
</evidence>
<keyword evidence="15" id="KW-1185">Reference proteome</keyword>
<dbReference type="EC" id="2.8.1.14" evidence="3"/>
<dbReference type="AlphaFoldDB" id="E1ZQN4"/>
<dbReference type="FunFam" id="2.30.30.280:FF:000001">
    <property type="entry name" value="tRNA-specific 2-thiouridylase MnmA"/>
    <property type="match status" value="1"/>
</dbReference>
<dbReference type="Gene3D" id="2.40.30.10">
    <property type="entry name" value="Translation factors"/>
    <property type="match status" value="1"/>
</dbReference>
<comment type="catalytic activity">
    <reaction evidence="11">
        <text>5-taurinomethyluridine(34) in tRNA + S-sulfanyl-L-cysteinyl-[protein] + AH2 + ATP = 5-taurinomethyl-2-thiouridine(34) in tRNA + L-cysteinyl-[protein] + A + AMP + diphosphate + H(+)</text>
        <dbReference type="Rhea" id="RHEA:47040"/>
        <dbReference type="Rhea" id="RHEA-COMP:10131"/>
        <dbReference type="Rhea" id="RHEA-COMP:11726"/>
        <dbReference type="Rhea" id="RHEA-COMP:11732"/>
        <dbReference type="Rhea" id="RHEA-COMP:11733"/>
        <dbReference type="ChEBI" id="CHEBI:13193"/>
        <dbReference type="ChEBI" id="CHEBI:15378"/>
        <dbReference type="ChEBI" id="CHEBI:17499"/>
        <dbReference type="ChEBI" id="CHEBI:29950"/>
        <dbReference type="ChEBI" id="CHEBI:30616"/>
        <dbReference type="ChEBI" id="CHEBI:33019"/>
        <dbReference type="ChEBI" id="CHEBI:61963"/>
        <dbReference type="ChEBI" id="CHEBI:87171"/>
        <dbReference type="ChEBI" id="CHEBI:87172"/>
        <dbReference type="ChEBI" id="CHEBI:456215"/>
        <dbReference type="EC" id="2.8.1.14"/>
    </reaction>
</comment>
<dbReference type="Gene3D" id="3.40.50.620">
    <property type="entry name" value="HUPs"/>
    <property type="match status" value="1"/>
</dbReference>
<name>E1ZQN4_CHLVA</name>
<dbReference type="Proteomes" id="UP000008141">
    <property type="component" value="Unassembled WGS sequence"/>
</dbReference>
<keyword evidence="10" id="KW-1015">Disulfide bond</keyword>
<dbReference type="RefSeq" id="XP_005843929.1">
    <property type="nucleotide sequence ID" value="XM_005843867.1"/>
</dbReference>
<dbReference type="FunCoup" id="E1ZQN4">
    <property type="interactions" value="1349"/>
</dbReference>
<dbReference type="NCBIfam" id="TIGR00420">
    <property type="entry name" value="trmU"/>
    <property type="match status" value="1"/>
</dbReference>
<evidence type="ECO:0000259" key="12">
    <source>
        <dbReference type="Pfam" id="PF20258"/>
    </source>
</evidence>
<dbReference type="Pfam" id="PF03054">
    <property type="entry name" value="tRNA_Me_trans"/>
    <property type="match status" value="1"/>
</dbReference>
<dbReference type="Pfam" id="PF20258">
    <property type="entry name" value="tRNA_Me_trans_C"/>
    <property type="match status" value="1"/>
</dbReference>
<dbReference type="eggNOG" id="KOG2805">
    <property type="taxonomic scope" value="Eukaryota"/>
</dbReference>
<evidence type="ECO:0000313" key="14">
    <source>
        <dbReference type="EMBL" id="EFN51827.1"/>
    </source>
</evidence>
<dbReference type="GO" id="GO:0061708">
    <property type="term" value="F:tRNA-5-taurinomethyluridine 2-sulfurtransferase"/>
    <property type="evidence" value="ECO:0007669"/>
    <property type="project" value="UniProtKB-EC"/>
</dbReference>